<evidence type="ECO:0000313" key="2">
    <source>
        <dbReference type="EMBL" id="GFS79343.1"/>
    </source>
</evidence>
<accession>A0A8X6MUU2</accession>
<dbReference type="AlphaFoldDB" id="A0A8X6MUU2"/>
<protein>
    <submittedName>
        <fullName evidence="2">Uncharacterized protein</fullName>
    </submittedName>
</protein>
<proteinExistence type="predicted"/>
<evidence type="ECO:0000313" key="3">
    <source>
        <dbReference type="Proteomes" id="UP000887013"/>
    </source>
</evidence>
<evidence type="ECO:0000256" key="1">
    <source>
        <dbReference type="SAM" id="MobiDB-lite"/>
    </source>
</evidence>
<sequence length="215" mass="24464">MQKEIADRAGSYYKGQRYPALVRLSPYVWCSVLSRWAMKSILYRWKPILMQRSIERSNLRSAGVAHTKVKASELSRTEKEFLRVAAGKIQCVHQKEIPALVRSTLLTILGSSVLSRWAMKSILYRSNPAESAESLSTPKKQVELSRTEKRNFYRWQAKFNVCIERIPALVRVYSPHHTVGVTLGECRVGFPKSERKVDSESNPAESAGVGFPHQK</sequence>
<reference evidence="2" key="1">
    <citation type="submission" date="2020-08" db="EMBL/GenBank/DDBJ databases">
        <title>Multicomponent nature underlies the extraordinary mechanical properties of spider dragline silk.</title>
        <authorList>
            <person name="Kono N."/>
            <person name="Nakamura H."/>
            <person name="Mori M."/>
            <person name="Yoshida Y."/>
            <person name="Ohtoshi R."/>
            <person name="Malay A.D."/>
            <person name="Moran D.A.P."/>
            <person name="Tomita M."/>
            <person name="Numata K."/>
            <person name="Arakawa K."/>
        </authorList>
    </citation>
    <scope>NUCLEOTIDE SEQUENCE</scope>
</reference>
<gene>
    <name evidence="2" type="ORF">NPIL_16521</name>
</gene>
<dbReference type="EMBL" id="BMAW01097387">
    <property type="protein sequence ID" value="GFS79343.1"/>
    <property type="molecule type" value="Genomic_DNA"/>
</dbReference>
<name>A0A8X6MUU2_NEPPI</name>
<organism evidence="2 3">
    <name type="scientific">Nephila pilipes</name>
    <name type="common">Giant wood spider</name>
    <name type="synonym">Nephila maculata</name>
    <dbReference type="NCBI Taxonomy" id="299642"/>
    <lineage>
        <taxon>Eukaryota</taxon>
        <taxon>Metazoa</taxon>
        <taxon>Ecdysozoa</taxon>
        <taxon>Arthropoda</taxon>
        <taxon>Chelicerata</taxon>
        <taxon>Arachnida</taxon>
        <taxon>Araneae</taxon>
        <taxon>Araneomorphae</taxon>
        <taxon>Entelegynae</taxon>
        <taxon>Araneoidea</taxon>
        <taxon>Nephilidae</taxon>
        <taxon>Nephila</taxon>
    </lineage>
</organism>
<feature type="region of interest" description="Disordered" evidence="1">
    <location>
        <begin position="193"/>
        <end position="215"/>
    </location>
</feature>
<keyword evidence="3" id="KW-1185">Reference proteome</keyword>
<comment type="caution">
    <text evidence="2">The sequence shown here is derived from an EMBL/GenBank/DDBJ whole genome shotgun (WGS) entry which is preliminary data.</text>
</comment>
<dbReference type="Proteomes" id="UP000887013">
    <property type="component" value="Unassembled WGS sequence"/>
</dbReference>